<dbReference type="SUPFAM" id="SSF54695">
    <property type="entry name" value="POZ domain"/>
    <property type="match status" value="1"/>
</dbReference>
<evidence type="ECO:0000313" key="3">
    <source>
        <dbReference type="EMBL" id="CAD0092185.1"/>
    </source>
</evidence>
<reference evidence="3" key="1">
    <citation type="submission" date="2020-06" db="EMBL/GenBank/DDBJ databases">
        <authorList>
            <person name="Onetto C."/>
        </authorList>
    </citation>
    <scope>NUCLEOTIDE SEQUENCE</scope>
</reference>
<organism evidence="3 4">
    <name type="scientific">Aureobasidium vineae</name>
    <dbReference type="NCBI Taxonomy" id="2773715"/>
    <lineage>
        <taxon>Eukaryota</taxon>
        <taxon>Fungi</taxon>
        <taxon>Dikarya</taxon>
        <taxon>Ascomycota</taxon>
        <taxon>Pezizomycotina</taxon>
        <taxon>Dothideomycetes</taxon>
        <taxon>Dothideomycetidae</taxon>
        <taxon>Dothideales</taxon>
        <taxon>Saccotheciaceae</taxon>
        <taxon>Aureobasidium</taxon>
    </lineage>
</organism>
<keyword evidence="4" id="KW-1185">Reference proteome</keyword>
<dbReference type="InterPro" id="IPR000210">
    <property type="entry name" value="BTB/POZ_dom"/>
</dbReference>
<feature type="compositionally biased region" description="Basic and acidic residues" evidence="1">
    <location>
        <begin position="229"/>
        <end position="248"/>
    </location>
</feature>
<dbReference type="CDD" id="cd18186">
    <property type="entry name" value="BTB_POZ_ZBTB_KLHL-like"/>
    <property type="match status" value="1"/>
</dbReference>
<evidence type="ECO:0000259" key="2">
    <source>
        <dbReference type="PROSITE" id="PS50097"/>
    </source>
</evidence>
<feature type="compositionally biased region" description="Polar residues" evidence="1">
    <location>
        <begin position="1"/>
        <end position="16"/>
    </location>
</feature>
<dbReference type="PROSITE" id="PS50097">
    <property type="entry name" value="BTB"/>
    <property type="match status" value="1"/>
</dbReference>
<dbReference type="EMBL" id="CAIJEN010000013">
    <property type="protein sequence ID" value="CAD0092185.1"/>
    <property type="molecule type" value="Genomic_DNA"/>
</dbReference>
<sequence>MAPTSDTTTSAQPSKNTKAKEQWKWNIWKQKTSEEKKSPEVFNVHRALLCFYSPYHDRLLNGIFVEGLVPPTEPLVVQANSSILELFYTWLYTGTIHLAKDPESCQWDFGMIKLYVFADELNCTALQRSIIPAQVGFSESLSSLAGFDCNALLSNSSLESSGLYRYHLDTFAEHWNGTTDGKSSDALAEDVLPRNFAYRLLLRKFDESSEDDEDCSCCHDPCAYHGHENEEERKATCEAPDDEAKTEEFDFETDTESESESIAGPNNRSAGEKRKHDDGETTTSEAKRVKTT</sequence>
<dbReference type="AlphaFoldDB" id="A0A9N8PDF1"/>
<dbReference type="Gene3D" id="3.30.710.10">
    <property type="entry name" value="Potassium Channel Kv1.1, Chain A"/>
    <property type="match status" value="1"/>
</dbReference>
<protein>
    <recommendedName>
        <fullName evidence="2">BTB domain-containing protein</fullName>
    </recommendedName>
</protein>
<feature type="non-terminal residue" evidence="3">
    <location>
        <position position="292"/>
    </location>
</feature>
<proteinExistence type="predicted"/>
<evidence type="ECO:0000313" key="4">
    <source>
        <dbReference type="Proteomes" id="UP000716446"/>
    </source>
</evidence>
<name>A0A9N8PDF1_9PEZI</name>
<feature type="region of interest" description="Disordered" evidence="1">
    <location>
        <begin position="1"/>
        <end position="21"/>
    </location>
</feature>
<accession>A0A9N8PDF1</accession>
<dbReference type="Proteomes" id="UP000716446">
    <property type="component" value="Unassembled WGS sequence"/>
</dbReference>
<gene>
    <name evidence="3" type="ORF">AWRI4619_LOCUS7195</name>
</gene>
<dbReference type="InterPro" id="IPR011333">
    <property type="entry name" value="SKP1/BTB/POZ_sf"/>
</dbReference>
<evidence type="ECO:0000256" key="1">
    <source>
        <dbReference type="SAM" id="MobiDB-lite"/>
    </source>
</evidence>
<feature type="compositionally biased region" description="Acidic residues" evidence="1">
    <location>
        <begin position="249"/>
        <end position="259"/>
    </location>
</feature>
<feature type="compositionally biased region" description="Basic and acidic residues" evidence="1">
    <location>
        <begin position="270"/>
        <end position="292"/>
    </location>
</feature>
<feature type="region of interest" description="Disordered" evidence="1">
    <location>
        <begin position="229"/>
        <end position="292"/>
    </location>
</feature>
<comment type="caution">
    <text evidence="3">The sequence shown here is derived from an EMBL/GenBank/DDBJ whole genome shotgun (WGS) entry which is preliminary data.</text>
</comment>
<feature type="domain" description="BTB" evidence="2">
    <location>
        <begin position="40"/>
        <end position="100"/>
    </location>
</feature>